<dbReference type="EMBL" id="FNPR01000012">
    <property type="protein sequence ID" value="SDY89727.1"/>
    <property type="molecule type" value="Genomic_DNA"/>
</dbReference>
<dbReference type="GeneID" id="78125982"/>
<dbReference type="STRING" id="576131.SAMN05444486_1128"/>
<reference evidence="1 2" key="1">
    <citation type="submission" date="2016-10" db="EMBL/GenBank/DDBJ databases">
        <authorList>
            <person name="de Groot N.N."/>
        </authorList>
    </citation>
    <scope>NUCLEOTIDE SEQUENCE [LARGE SCALE GENOMIC DNA]</scope>
    <source>
        <strain evidence="1 2">DSM 24677</strain>
    </source>
</reference>
<dbReference type="RefSeq" id="WP_089894686.1">
    <property type="nucleotide sequence ID" value="NZ_FNPR01000012.1"/>
</dbReference>
<keyword evidence="2" id="KW-1185">Reference proteome</keyword>
<dbReference type="OrthoDB" id="7059994at2"/>
<organism evidence="1 2">
    <name type="scientific">Lentibacter algarum</name>
    <dbReference type="NCBI Taxonomy" id="576131"/>
    <lineage>
        <taxon>Bacteria</taxon>
        <taxon>Pseudomonadati</taxon>
        <taxon>Pseudomonadota</taxon>
        <taxon>Alphaproteobacteria</taxon>
        <taxon>Rhodobacterales</taxon>
        <taxon>Roseobacteraceae</taxon>
        <taxon>Lentibacter</taxon>
    </lineage>
</organism>
<dbReference type="AlphaFoldDB" id="A0A1H3NL90"/>
<dbReference type="Proteomes" id="UP000199026">
    <property type="component" value="Unassembled WGS sequence"/>
</dbReference>
<evidence type="ECO:0000313" key="2">
    <source>
        <dbReference type="Proteomes" id="UP000199026"/>
    </source>
</evidence>
<gene>
    <name evidence="1" type="ORF">SAMN05444486_1128</name>
</gene>
<name>A0A1H3NL90_9RHOB</name>
<proteinExistence type="predicted"/>
<accession>A0A1H3NL90</accession>
<sequence>MSIELPKIDRWNSEPLDVHTWSDHPEVKALCDQLYDEAGLAVLEPKGNRKPKRTLKESLRVLILDLYVKWLKDPSLSIGFSKSNKDYKVGSRYNALFIPRKIIDVEALLVVAGFIEELPHFKDRESNSRSYTTRIRHTQALRELFDKLTIDLHDIDTHANEECIILHDKYVDDPDDDTIRKIEYNDNDLPEDKLVLLDTLRGQLTVYNKLLKHTFIDIPSYTSSTFKRTITKGRSAGRQQTISLGPDNKFVVRVFNEGLKGHWQRGGRFYRGWWQQIDKEDRSKIYINDKPTLEVDFKAFHPNLLSNELGVRLDDDPYDLGDLLLPDVITTKEQQRAYVKLLVLMGINADSDKKAFQAFRNDDRQDKVANSLTNIQLAALLDAFIKKHPQFDGILNTGQALRLMNIDSQIANLVIDHFTQKDIPVLCIHDSFIIQYDREPELRRILDQATHQVTNHTINHDIKNERHTHHGKVTGNIKGYEEPVVVKYHTPIRIDPSSQYLDRKAKFTKWLELSEY</sequence>
<protein>
    <submittedName>
        <fullName evidence="1">Uncharacterized protein</fullName>
    </submittedName>
</protein>
<evidence type="ECO:0000313" key="1">
    <source>
        <dbReference type="EMBL" id="SDY89727.1"/>
    </source>
</evidence>